<dbReference type="InterPro" id="IPR024810">
    <property type="entry name" value="MAB21L/cGLR"/>
</dbReference>
<reference evidence="3" key="1">
    <citation type="journal article" date="2016" name="Sci. Rep.">
        <title>Molecular characterization of firefly nuptial gifts: a multi-omics approach sheds light on postcopulatory sexual selection.</title>
        <authorList>
            <person name="Al-Wathiqui N."/>
            <person name="Fallon T.R."/>
            <person name="South A."/>
            <person name="Weng J.K."/>
            <person name="Lewis S.M."/>
        </authorList>
    </citation>
    <scope>NUCLEOTIDE SEQUENCE</scope>
</reference>
<feature type="domain" description="Mab-21-like HhH/H2TH-like" evidence="2">
    <location>
        <begin position="352"/>
        <end position="422"/>
    </location>
</feature>
<dbReference type="PANTHER" id="PTHR10656">
    <property type="entry name" value="CELL FATE DETERMINING PROTEIN MAB21-RELATED"/>
    <property type="match status" value="1"/>
</dbReference>
<proteinExistence type="predicted"/>
<evidence type="ECO:0000256" key="1">
    <source>
        <dbReference type="SAM" id="MobiDB-lite"/>
    </source>
</evidence>
<feature type="compositionally biased region" description="Basic and acidic residues" evidence="1">
    <location>
        <begin position="494"/>
        <end position="510"/>
    </location>
</feature>
<dbReference type="SMART" id="SM01265">
    <property type="entry name" value="Mab-21"/>
    <property type="match status" value="1"/>
</dbReference>
<dbReference type="PANTHER" id="PTHR10656:SF69">
    <property type="entry name" value="MAB-21-LIKE HHH_H2TH-LIKE DOMAIN-CONTAINING PROTEIN"/>
    <property type="match status" value="1"/>
</dbReference>
<dbReference type="Gene3D" id="1.10.1410.40">
    <property type="match status" value="1"/>
</dbReference>
<organism evidence="3">
    <name type="scientific">Photinus pyralis</name>
    <name type="common">Common eastern firefly</name>
    <name type="synonym">Lampyris pyralis</name>
    <dbReference type="NCBI Taxonomy" id="7054"/>
    <lineage>
        <taxon>Eukaryota</taxon>
        <taxon>Metazoa</taxon>
        <taxon>Ecdysozoa</taxon>
        <taxon>Arthropoda</taxon>
        <taxon>Hexapoda</taxon>
        <taxon>Insecta</taxon>
        <taxon>Pterygota</taxon>
        <taxon>Neoptera</taxon>
        <taxon>Endopterygota</taxon>
        <taxon>Coleoptera</taxon>
        <taxon>Polyphaga</taxon>
        <taxon>Elateriformia</taxon>
        <taxon>Elateroidea</taxon>
        <taxon>Lampyridae</taxon>
        <taxon>Lampyrinae</taxon>
        <taxon>Photinus</taxon>
    </lineage>
</organism>
<evidence type="ECO:0000259" key="2">
    <source>
        <dbReference type="Pfam" id="PF20266"/>
    </source>
</evidence>
<dbReference type="Pfam" id="PF20266">
    <property type="entry name" value="Mab-21_C"/>
    <property type="match status" value="1"/>
</dbReference>
<name>A0A1Y1M7K9_PHOPY</name>
<feature type="region of interest" description="Disordered" evidence="1">
    <location>
        <begin position="488"/>
        <end position="510"/>
    </location>
</feature>
<feature type="region of interest" description="Disordered" evidence="1">
    <location>
        <begin position="82"/>
        <end position="118"/>
    </location>
</feature>
<dbReference type="EMBL" id="GEZM01038746">
    <property type="protein sequence ID" value="JAV81531.1"/>
    <property type="molecule type" value="Transcribed_RNA"/>
</dbReference>
<sequence length="724" mass="84348">MQDHEKELLLPDVILNHVGRKIKLETTDGELQPLVSQRMYILHNNIEVVNKTDPNYSRIDNSYRAEMEESRPRGFVKLNVLGTPRGSHSRHNSIDFQSTDNDVKHSLNRPSTSRDTDVNDAEYGYTTITALKTLHSVDVSKTNIYTNTAQFPKKCISEKQVKNLYGSEWDSDEDDCIDSSETQVNESSLFVTRYYLNSTEFMEHFTRNVFPNYLAAILEFPSNFIKQTKSIYGALYCDSIDCDNNKIRFEIVPVIPIGWPQEIVFEWYWRERVTVSVKRGRWIYKWPTDNMIQEIQSLSCVLTPKGFAPKKFTNPEMQIEWEIHFPKAERYLELTICYLFLVILFRKLIEPKTQTHGILVEHIRHLMFWECESNYCNWPEHRLGAKLLLILQNLLNSMSKQKLPHYFIRNKNLLYNIPTKYLISTMEILQNAIQEPVLSFIASLKHLRYTSPKFYSAPDLQELHKIIKSENVYDSNVQETIVASEVIQSQSRGRNNETEPKKKRNKEEDWDRRYLQSKLQKNIQKLKRNGEIAAKRLAEQSDEVSIRERFHNDIARQIRLLEFFIHVFRKISEKSSKIASTHQTQLYLKQAWCLTKVLEDIDKEGALTLQERIRAEEEKFLRRKTAETHNPGIPKRNTILNSKGVESKVSNLVTDREKMENGSATIVDIHDVGNKNVTDYSTCGVLEQMHEGLTVHNDTNESPPLKALGSKIIPDVVEIESTNL</sequence>
<accession>A0A1Y1M7K9</accession>
<dbReference type="AlphaFoldDB" id="A0A1Y1M7K9"/>
<protein>
    <recommendedName>
        <fullName evidence="2">Mab-21-like HhH/H2TH-like domain-containing protein</fullName>
    </recommendedName>
</protein>
<dbReference type="InterPro" id="IPR046906">
    <property type="entry name" value="Mab-21_HhH/H2TH-like"/>
</dbReference>
<evidence type="ECO:0000313" key="3">
    <source>
        <dbReference type="EMBL" id="JAV81531.1"/>
    </source>
</evidence>